<dbReference type="PANTHER" id="PTHR12378">
    <property type="entry name" value="DESUMOYLATING ISOPEPTIDASE"/>
    <property type="match status" value="1"/>
</dbReference>
<keyword evidence="3" id="KW-0378">Hydrolase</keyword>
<dbReference type="GO" id="GO:0006508">
    <property type="term" value="P:proteolysis"/>
    <property type="evidence" value="ECO:0007669"/>
    <property type="project" value="UniProtKB-KW"/>
</dbReference>
<dbReference type="PANTHER" id="PTHR12378:SF7">
    <property type="entry name" value="DESUMOYLATING ISOPEPTIDASE 1"/>
    <property type="match status" value="1"/>
</dbReference>
<dbReference type="Proteomes" id="UP000306954">
    <property type="component" value="Unassembled WGS sequence"/>
</dbReference>
<proteinExistence type="inferred from homology"/>
<evidence type="ECO:0000256" key="3">
    <source>
        <dbReference type="ARBA" id="ARBA00022801"/>
    </source>
</evidence>
<evidence type="ECO:0000256" key="2">
    <source>
        <dbReference type="ARBA" id="ARBA00022670"/>
    </source>
</evidence>
<dbReference type="PROSITE" id="PS51858">
    <property type="entry name" value="PPPDE"/>
    <property type="match status" value="1"/>
</dbReference>
<evidence type="ECO:0000259" key="4">
    <source>
        <dbReference type="PROSITE" id="PS51858"/>
    </source>
</evidence>
<reference evidence="5 6" key="1">
    <citation type="submission" date="2019-03" db="EMBL/GenBank/DDBJ databases">
        <title>Sequencing 23 genomes of Wallemia ichthyophaga.</title>
        <authorList>
            <person name="Gostincar C."/>
        </authorList>
    </citation>
    <scope>NUCLEOTIDE SEQUENCE [LARGE SCALE GENOMIC DNA]</scope>
    <source>
        <strain evidence="5 6">EXF-8621</strain>
    </source>
</reference>
<dbReference type="SMART" id="SM01179">
    <property type="entry name" value="DUF862"/>
    <property type="match status" value="1"/>
</dbReference>
<organism evidence="5 6">
    <name type="scientific">Wallemia ichthyophaga</name>
    <dbReference type="NCBI Taxonomy" id="245174"/>
    <lineage>
        <taxon>Eukaryota</taxon>
        <taxon>Fungi</taxon>
        <taxon>Dikarya</taxon>
        <taxon>Basidiomycota</taxon>
        <taxon>Wallemiomycotina</taxon>
        <taxon>Wallemiomycetes</taxon>
        <taxon>Wallemiales</taxon>
        <taxon>Wallemiaceae</taxon>
        <taxon>Wallemia</taxon>
    </lineage>
</organism>
<dbReference type="EMBL" id="SPOF01000107">
    <property type="protein sequence ID" value="TIB07322.1"/>
    <property type="molecule type" value="Genomic_DNA"/>
</dbReference>
<name>A0A4T0HUV4_WALIC</name>
<feature type="domain" description="PPPDE" evidence="4">
    <location>
        <begin position="3"/>
        <end position="161"/>
    </location>
</feature>
<comment type="caution">
    <text evidence="5">The sequence shown here is derived from an EMBL/GenBank/DDBJ whole genome shotgun (WGS) entry which is preliminary data.</text>
</comment>
<dbReference type="AlphaFoldDB" id="A0A4T0HUV4"/>
<evidence type="ECO:0000313" key="5">
    <source>
        <dbReference type="EMBL" id="TIB07322.1"/>
    </source>
</evidence>
<comment type="similarity">
    <text evidence="1">Belongs to the DeSI family.</text>
</comment>
<dbReference type="Gene3D" id="3.90.1720.30">
    <property type="entry name" value="PPPDE domains"/>
    <property type="match status" value="1"/>
</dbReference>
<evidence type="ECO:0000256" key="1">
    <source>
        <dbReference type="ARBA" id="ARBA00008140"/>
    </source>
</evidence>
<keyword evidence="2" id="KW-0645">Protease</keyword>
<evidence type="ECO:0000313" key="6">
    <source>
        <dbReference type="Proteomes" id="UP000306954"/>
    </source>
</evidence>
<dbReference type="GO" id="GO:0070646">
    <property type="term" value="P:protein modification by small protein removal"/>
    <property type="evidence" value="ECO:0007669"/>
    <property type="project" value="TreeGrafter"/>
</dbReference>
<accession>A0A4T0HUV4</accession>
<dbReference type="GO" id="GO:0008233">
    <property type="term" value="F:peptidase activity"/>
    <property type="evidence" value="ECO:0007669"/>
    <property type="project" value="UniProtKB-KW"/>
</dbReference>
<protein>
    <recommendedName>
        <fullName evidence="4">PPPDE domain-containing protein</fullName>
    </recommendedName>
</protein>
<dbReference type="InterPro" id="IPR008580">
    <property type="entry name" value="PPPDE_dom"/>
</dbReference>
<gene>
    <name evidence="5" type="ORF">E3P90_04117</name>
</gene>
<dbReference type="Pfam" id="PF05903">
    <property type="entry name" value="Peptidase_C97"/>
    <property type="match status" value="1"/>
</dbReference>
<dbReference type="InterPro" id="IPR042266">
    <property type="entry name" value="PPPDE_sf"/>
</dbReference>
<sequence length="289" mass="31816">MGNKVEIAIYDWSNETIRYLSSNGRSHTTVVVFNREFEFSYEGIRSLAPPGSSYKGTPSRVINTGITEIDEDTYKDFLDGLCSEFNAGSYNVAYRNGNTFTDKAIDFLCGAKFPEFINAGSVGSFGGIGGTGMVGTQAALGGGVGNDHARNNIRMNLPMIPNSQYQSADVLPQWPTLNVISKEMMQNIIMSNYKAILMTVSPLTTYSSNSVELSQAFYHLAAQRGIPGMNNGFMRLDVMMNKEIGGILGVNEYQPTMFIVFKGGMRVNVWQDNDVNRTMNALTEFLNSI</sequence>